<dbReference type="InterPro" id="IPR017441">
    <property type="entry name" value="Protein_kinase_ATP_BS"/>
</dbReference>
<reference evidence="14 15" key="1">
    <citation type="submission" date="2011-07" db="EMBL/GenBank/DDBJ databases">
        <authorList>
            <person name="Coyne R."/>
            <person name="Brami D."/>
            <person name="Johnson J."/>
            <person name="Hostetler J."/>
            <person name="Hannick L."/>
            <person name="Clark T."/>
            <person name="Cassidy-Hanley D."/>
            <person name="Inman J."/>
        </authorList>
    </citation>
    <scope>NUCLEOTIDE SEQUENCE [LARGE SCALE GENOMIC DNA]</scope>
    <source>
        <strain evidence="14 15">G5</strain>
    </source>
</reference>
<gene>
    <name evidence="14" type="ORF">IMG5_119990</name>
</gene>
<evidence type="ECO:0000256" key="6">
    <source>
        <dbReference type="ARBA" id="ARBA00022777"/>
    </source>
</evidence>
<dbReference type="OMA" id="IQYCTTE"/>
<dbReference type="GO" id="GO:0005524">
    <property type="term" value="F:ATP binding"/>
    <property type="evidence" value="ECO:0007669"/>
    <property type="project" value="UniProtKB-UniRule"/>
</dbReference>
<evidence type="ECO:0000259" key="11">
    <source>
        <dbReference type="PROSITE" id="PS50011"/>
    </source>
</evidence>
<proteinExistence type="predicted"/>
<dbReference type="RefSeq" id="XP_004034469.1">
    <property type="nucleotide sequence ID" value="XM_004034421.1"/>
</dbReference>
<keyword evidence="4 14" id="KW-0808">Transferase</keyword>
<dbReference type="InterPro" id="IPR045270">
    <property type="entry name" value="STKc_AGC"/>
</dbReference>
<dbReference type="InterPro" id="IPR011009">
    <property type="entry name" value="Kinase-like_dom_sf"/>
</dbReference>
<keyword evidence="6 14" id="KW-0418">Kinase</keyword>
<dbReference type="Gene3D" id="1.10.510.10">
    <property type="entry name" value="Transferase(Phosphotransferase) domain 1"/>
    <property type="match status" value="1"/>
</dbReference>
<dbReference type="Pfam" id="PF06017">
    <property type="entry name" value="Myosin_TH1"/>
    <property type="match status" value="1"/>
</dbReference>
<evidence type="ECO:0000259" key="13">
    <source>
        <dbReference type="PROSITE" id="PS51757"/>
    </source>
</evidence>
<dbReference type="FunFam" id="3.30.200.20:FF:000048">
    <property type="entry name" value="Non-specific serine/threonine protein kinase"/>
    <property type="match status" value="1"/>
</dbReference>
<dbReference type="eggNOG" id="KOG0598">
    <property type="taxonomic scope" value="Eukaryota"/>
</dbReference>
<dbReference type="OrthoDB" id="283727at2759"/>
<dbReference type="PROSITE" id="PS50011">
    <property type="entry name" value="PROTEIN_KINASE_DOM"/>
    <property type="match status" value="1"/>
</dbReference>
<dbReference type="EMBL" id="GL983925">
    <property type="protein sequence ID" value="EGR30983.1"/>
    <property type="molecule type" value="Genomic_DNA"/>
</dbReference>
<dbReference type="PROSITE" id="PS00108">
    <property type="entry name" value="PROTEIN_KINASE_ST"/>
    <property type="match status" value="1"/>
</dbReference>
<evidence type="ECO:0000256" key="7">
    <source>
        <dbReference type="ARBA" id="ARBA00022840"/>
    </source>
</evidence>
<comment type="catalytic activity">
    <reaction evidence="9">
        <text>L-seryl-[protein] + ATP = O-phospho-L-seryl-[protein] + ADP + H(+)</text>
        <dbReference type="Rhea" id="RHEA:17989"/>
        <dbReference type="Rhea" id="RHEA-COMP:9863"/>
        <dbReference type="Rhea" id="RHEA-COMP:11604"/>
        <dbReference type="ChEBI" id="CHEBI:15378"/>
        <dbReference type="ChEBI" id="CHEBI:29999"/>
        <dbReference type="ChEBI" id="CHEBI:30616"/>
        <dbReference type="ChEBI" id="CHEBI:83421"/>
        <dbReference type="ChEBI" id="CHEBI:456216"/>
        <dbReference type="EC" id="2.7.11.1"/>
    </reaction>
</comment>
<keyword evidence="5 10" id="KW-0547">Nucleotide-binding</keyword>
<dbReference type="InParanoid" id="G0QUX8"/>
<dbReference type="SMART" id="SM00133">
    <property type="entry name" value="S_TK_X"/>
    <property type="match status" value="1"/>
</dbReference>
<dbReference type="SMART" id="SM00220">
    <property type="entry name" value="S_TKc"/>
    <property type="match status" value="1"/>
</dbReference>
<dbReference type="Pfam" id="PF00433">
    <property type="entry name" value="Pkinase_C"/>
    <property type="match status" value="1"/>
</dbReference>
<dbReference type="GO" id="GO:0016787">
    <property type="term" value="F:hydrolase activity"/>
    <property type="evidence" value="ECO:0007669"/>
    <property type="project" value="UniProtKB-KW"/>
</dbReference>
<keyword evidence="14" id="KW-0378">Hydrolase</keyword>
<dbReference type="FunFam" id="1.10.510.10:FF:000008">
    <property type="entry name" value="Non-specific serine/threonine protein kinase"/>
    <property type="match status" value="1"/>
</dbReference>
<sequence length="533" mass="62506">MDNNKNPFDLMNMYEDKCVQSILEPGEKILLSSLIYKFNHVNKKQERILCVTNKNIYNILPPKFLSNLLSKVINSARIKRKIPLNKLFGLTVSRFGYQFIIHVPGENDYLLKSENFREQIINTICFAYYEFNQKKMAFFYKDDLTLMQYCTTKIDVKNKLSNMPKDQPQVKKKKIINFLKQKKYLDPESMSGNENAVENDQKLSIEDFHLIKVLGRGAFGKVMLCQKKDTNELYAIKSMRKEDIIDKDQIEHTKAERKILEQVNFPFLVNLEYAFQTREKVFFAMKFLIGGELFFHLKRQKRFTEQAAAFYSAQVLLALEYLHQMNVVYRDLKPENILMDEEGYIKLTDFGLAKQLEKDQLTHSFVGTPDYIAPEIINMDGHNILADYWALGILIYEMVIGIPPFYNNNQSIMFQNIIEKDVRFPQSVPLSKECMDIVIKLLQKNPEERLGYKDVQDIKNHPFFKEINFDDLIQKKIQAPTIPKINNNKDVGNFESEFTEEDARNSFVNSGKNIELYQRQFQGMTFVPVKNDL</sequence>
<dbReference type="GO" id="GO:0003774">
    <property type="term" value="F:cytoskeletal motor activity"/>
    <property type="evidence" value="ECO:0007669"/>
    <property type="project" value="InterPro"/>
</dbReference>
<keyword evidence="2" id="KW-0723">Serine/threonine-protein kinase</keyword>
<evidence type="ECO:0000256" key="8">
    <source>
        <dbReference type="ARBA" id="ARBA00047899"/>
    </source>
</evidence>
<dbReference type="STRING" id="857967.G0QUX8"/>
<evidence type="ECO:0000313" key="15">
    <source>
        <dbReference type="Proteomes" id="UP000008983"/>
    </source>
</evidence>
<dbReference type="Gene3D" id="3.30.200.20">
    <property type="entry name" value="Phosphorylase Kinase, domain 1"/>
    <property type="match status" value="1"/>
</dbReference>
<dbReference type="PROSITE" id="PS51757">
    <property type="entry name" value="TH1"/>
    <property type="match status" value="1"/>
</dbReference>
<dbReference type="InterPro" id="IPR000719">
    <property type="entry name" value="Prot_kinase_dom"/>
</dbReference>
<evidence type="ECO:0000259" key="12">
    <source>
        <dbReference type="PROSITE" id="PS51285"/>
    </source>
</evidence>
<evidence type="ECO:0000256" key="2">
    <source>
        <dbReference type="ARBA" id="ARBA00022527"/>
    </source>
</evidence>
<dbReference type="InterPro" id="IPR017892">
    <property type="entry name" value="Pkinase_C"/>
</dbReference>
<dbReference type="PROSITE" id="PS00107">
    <property type="entry name" value="PROTEIN_KINASE_ATP"/>
    <property type="match status" value="1"/>
</dbReference>
<dbReference type="AlphaFoldDB" id="G0QUX8"/>
<dbReference type="Pfam" id="PF00069">
    <property type="entry name" value="Pkinase"/>
    <property type="match status" value="1"/>
</dbReference>
<organism evidence="14 15">
    <name type="scientific">Ichthyophthirius multifiliis</name>
    <name type="common">White spot disease agent</name>
    <name type="synonym">Ich</name>
    <dbReference type="NCBI Taxonomy" id="5932"/>
    <lineage>
        <taxon>Eukaryota</taxon>
        <taxon>Sar</taxon>
        <taxon>Alveolata</taxon>
        <taxon>Ciliophora</taxon>
        <taxon>Intramacronucleata</taxon>
        <taxon>Oligohymenophorea</taxon>
        <taxon>Hymenostomatida</taxon>
        <taxon>Ophryoglenina</taxon>
        <taxon>Ichthyophthirius</taxon>
    </lineage>
</organism>
<dbReference type="GO" id="GO:0106310">
    <property type="term" value="F:protein serine kinase activity"/>
    <property type="evidence" value="ECO:0007669"/>
    <property type="project" value="RHEA"/>
</dbReference>
<dbReference type="InterPro" id="IPR008271">
    <property type="entry name" value="Ser/Thr_kinase_AS"/>
</dbReference>
<dbReference type="PROSITE" id="PS51285">
    <property type="entry name" value="AGC_KINASE_CTER"/>
    <property type="match status" value="1"/>
</dbReference>
<protein>
    <recommendedName>
        <fullName evidence="1">non-specific serine/threonine protein kinase</fullName>
        <ecNumber evidence="1">2.7.11.1</ecNumber>
    </recommendedName>
</protein>
<evidence type="ECO:0000256" key="1">
    <source>
        <dbReference type="ARBA" id="ARBA00012513"/>
    </source>
</evidence>
<keyword evidence="3" id="KW-0597">Phosphoprotein</keyword>
<evidence type="ECO:0000256" key="3">
    <source>
        <dbReference type="ARBA" id="ARBA00022553"/>
    </source>
</evidence>
<dbReference type="PANTHER" id="PTHR24351">
    <property type="entry name" value="RIBOSOMAL PROTEIN S6 KINASE"/>
    <property type="match status" value="1"/>
</dbReference>
<dbReference type="EC" id="2.7.11.1" evidence="1"/>
<evidence type="ECO:0000256" key="9">
    <source>
        <dbReference type="ARBA" id="ARBA00048679"/>
    </source>
</evidence>
<evidence type="ECO:0000256" key="4">
    <source>
        <dbReference type="ARBA" id="ARBA00022679"/>
    </source>
</evidence>
<dbReference type="SUPFAM" id="SSF56112">
    <property type="entry name" value="Protein kinase-like (PK-like)"/>
    <property type="match status" value="1"/>
</dbReference>
<keyword evidence="15" id="KW-1185">Reference proteome</keyword>
<feature type="domain" description="TH1" evidence="13">
    <location>
        <begin position="1"/>
        <end position="183"/>
    </location>
</feature>
<feature type="domain" description="Protein kinase" evidence="11">
    <location>
        <begin position="208"/>
        <end position="464"/>
    </location>
</feature>
<comment type="catalytic activity">
    <reaction evidence="8">
        <text>L-threonyl-[protein] + ATP = O-phospho-L-threonyl-[protein] + ADP + H(+)</text>
        <dbReference type="Rhea" id="RHEA:46608"/>
        <dbReference type="Rhea" id="RHEA-COMP:11060"/>
        <dbReference type="Rhea" id="RHEA-COMP:11605"/>
        <dbReference type="ChEBI" id="CHEBI:15378"/>
        <dbReference type="ChEBI" id="CHEBI:30013"/>
        <dbReference type="ChEBI" id="CHEBI:30616"/>
        <dbReference type="ChEBI" id="CHEBI:61977"/>
        <dbReference type="ChEBI" id="CHEBI:456216"/>
        <dbReference type="EC" id="2.7.11.1"/>
    </reaction>
</comment>
<dbReference type="GO" id="GO:0004674">
    <property type="term" value="F:protein serine/threonine kinase activity"/>
    <property type="evidence" value="ECO:0007669"/>
    <property type="project" value="UniProtKB-KW"/>
</dbReference>
<dbReference type="CDD" id="cd05123">
    <property type="entry name" value="STKc_AGC"/>
    <property type="match status" value="1"/>
</dbReference>
<evidence type="ECO:0000256" key="5">
    <source>
        <dbReference type="ARBA" id="ARBA00022741"/>
    </source>
</evidence>
<name>G0QUX8_ICHMU</name>
<accession>G0QUX8</accession>
<dbReference type="GeneID" id="14907108"/>
<dbReference type="InterPro" id="IPR000961">
    <property type="entry name" value="AGC-kinase_C"/>
</dbReference>
<dbReference type="InterPro" id="IPR010926">
    <property type="entry name" value="Myosin_TH1"/>
</dbReference>
<evidence type="ECO:0000313" key="14">
    <source>
        <dbReference type="EMBL" id="EGR30983.1"/>
    </source>
</evidence>
<dbReference type="Proteomes" id="UP000008983">
    <property type="component" value="Unassembled WGS sequence"/>
</dbReference>
<feature type="binding site" evidence="10">
    <location>
        <position position="237"/>
    </location>
    <ligand>
        <name>ATP</name>
        <dbReference type="ChEBI" id="CHEBI:30616"/>
    </ligand>
</feature>
<keyword evidence="7 10" id="KW-0067">ATP-binding</keyword>
<feature type="domain" description="AGC-kinase C-terminal" evidence="12">
    <location>
        <begin position="465"/>
        <end position="533"/>
    </location>
</feature>
<dbReference type="GO" id="GO:0016459">
    <property type="term" value="C:myosin complex"/>
    <property type="evidence" value="ECO:0007669"/>
    <property type="project" value="InterPro"/>
</dbReference>
<evidence type="ECO:0000256" key="10">
    <source>
        <dbReference type="PROSITE-ProRule" id="PRU10141"/>
    </source>
</evidence>